<keyword evidence="8" id="KW-1185">Reference proteome</keyword>
<comment type="caution">
    <text evidence="7">The sequence shown here is derived from an EMBL/GenBank/DDBJ whole genome shotgun (WGS) entry which is preliminary data.</text>
</comment>
<keyword evidence="3 6" id="KW-0349">Heme</keyword>
<gene>
    <name evidence="7" type="ORF">Daus18300_003196</name>
</gene>
<evidence type="ECO:0000313" key="7">
    <source>
        <dbReference type="EMBL" id="KAL1875457.1"/>
    </source>
</evidence>
<dbReference type="InterPro" id="IPR050121">
    <property type="entry name" value="Cytochrome_P450_monoxygenase"/>
</dbReference>
<dbReference type="PANTHER" id="PTHR24305:SF232">
    <property type="entry name" value="P450, PUTATIVE (EUROFUNG)-RELATED"/>
    <property type="match status" value="1"/>
</dbReference>
<dbReference type="InterPro" id="IPR002401">
    <property type="entry name" value="Cyt_P450_E_grp-I"/>
</dbReference>
<dbReference type="SUPFAM" id="SSF48264">
    <property type="entry name" value="Cytochrome P450"/>
    <property type="match status" value="1"/>
</dbReference>
<comment type="similarity">
    <text evidence="2 6">Belongs to the cytochrome P450 family.</text>
</comment>
<organism evidence="7 8">
    <name type="scientific">Diaporthe australafricana</name>
    <dbReference type="NCBI Taxonomy" id="127596"/>
    <lineage>
        <taxon>Eukaryota</taxon>
        <taxon>Fungi</taxon>
        <taxon>Dikarya</taxon>
        <taxon>Ascomycota</taxon>
        <taxon>Pezizomycotina</taxon>
        <taxon>Sordariomycetes</taxon>
        <taxon>Sordariomycetidae</taxon>
        <taxon>Diaporthales</taxon>
        <taxon>Diaporthaceae</taxon>
        <taxon>Diaporthe</taxon>
    </lineage>
</organism>
<evidence type="ECO:0000256" key="3">
    <source>
        <dbReference type="ARBA" id="ARBA00022617"/>
    </source>
</evidence>
<dbReference type="EMBL" id="JAWRVE010000019">
    <property type="protein sequence ID" value="KAL1875457.1"/>
    <property type="molecule type" value="Genomic_DNA"/>
</dbReference>
<dbReference type="Gene3D" id="1.10.630.10">
    <property type="entry name" value="Cytochrome P450"/>
    <property type="match status" value="1"/>
</dbReference>
<dbReference type="InterPro" id="IPR017972">
    <property type="entry name" value="Cyt_P450_CS"/>
</dbReference>
<dbReference type="Pfam" id="PF00067">
    <property type="entry name" value="p450"/>
    <property type="match status" value="2"/>
</dbReference>
<keyword evidence="5 6" id="KW-0408">Iron</keyword>
<dbReference type="PROSITE" id="PS00086">
    <property type="entry name" value="CYTOCHROME_P450"/>
    <property type="match status" value="1"/>
</dbReference>
<dbReference type="PANTHER" id="PTHR24305">
    <property type="entry name" value="CYTOCHROME P450"/>
    <property type="match status" value="1"/>
</dbReference>
<evidence type="ECO:0000256" key="4">
    <source>
        <dbReference type="ARBA" id="ARBA00022723"/>
    </source>
</evidence>
<proteinExistence type="inferred from homology"/>
<keyword evidence="4 6" id="KW-0479">Metal-binding</keyword>
<name>A0ABR3XIE4_9PEZI</name>
<dbReference type="PRINTS" id="PR00463">
    <property type="entry name" value="EP450I"/>
</dbReference>
<keyword evidence="6" id="KW-0503">Monooxygenase</keyword>
<evidence type="ECO:0000313" key="8">
    <source>
        <dbReference type="Proteomes" id="UP001583177"/>
    </source>
</evidence>
<evidence type="ECO:0000256" key="1">
    <source>
        <dbReference type="ARBA" id="ARBA00001971"/>
    </source>
</evidence>
<reference evidence="7 8" key="1">
    <citation type="journal article" date="2024" name="IMA Fungus">
        <title>IMA Genome - F19 : A genome assembly and annotation guide to empower mycologists, including annotated draft genome sequences of Ceratocystis pirilliformis, Diaporthe australafricana, Fusarium ophioides, Paecilomyces lecythidis, and Sporothrix stenoceras.</title>
        <authorList>
            <person name="Aylward J."/>
            <person name="Wilson A.M."/>
            <person name="Visagie C.M."/>
            <person name="Spraker J."/>
            <person name="Barnes I."/>
            <person name="Buitendag C."/>
            <person name="Ceriani C."/>
            <person name="Del Mar Angel L."/>
            <person name="du Plessis D."/>
            <person name="Fuchs T."/>
            <person name="Gasser K."/>
            <person name="Kramer D."/>
            <person name="Li W."/>
            <person name="Munsamy K."/>
            <person name="Piso A."/>
            <person name="Price J.L."/>
            <person name="Sonnekus B."/>
            <person name="Thomas C."/>
            <person name="van der Nest A."/>
            <person name="van Dijk A."/>
            <person name="van Heerden A."/>
            <person name="van Vuuren N."/>
            <person name="Yilmaz N."/>
            <person name="Duong T.A."/>
            <person name="van der Merwe N.A."/>
            <person name="Wingfield M.J."/>
            <person name="Wingfield B.D."/>
        </authorList>
    </citation>
    <scope>NUCLEOTIDE SEQUENCE [LARGE SCALE GENOMIC DNA]</scope>
    <source>
        <strain evidence="7 8">CMW 18300</strain>
    </source>
</reference>
<protein>
    <recommendedName>
        <fullName evidence="9">Cytochrome P450</fullName>
    </recommendedName>
</protein>
<dbReference type="Proteomes" id="UP001583177">
    <property type="component" value="Unassembled WGS sequence"/>
</dbReference>
<dbReference type="InterPro" id="IPR036396">
    <property type="entry name" value="Cyt_P450_sf"/>
</dbReference>
<comment type="cofactor">
    <cofactor evidence="1">
        <name>heme</name>
        <dbReference type="ChEBI" id="CHEBI:30413"/>
    </cofactor>
</comment>
<keyword evidence="6" id="KW-0560">Oxidoreductase</keyword>
<evidence type="ECO:0000256" key="5">
    <source>
        <dbReference type="ARBA" id="ARBA00023004"/>
    </source>
</evidence>
<evidence type="ECO:0008006" key="9">
    <source>
        <dbReference type="Google" id="ProtNLM"/>
    </source>
</evidence>
<evidence type="ECO:0000256" key="6">
    <source>
        <dbReference type="RuleBase" id="RU000461"/>
    </source>
</evidence>
<dbReference type="PRINTS" id="PR00385">
    <property type="entry name" value="P450"/>
</dbReference>
<accession>A0ABR3XIE4</accession>
<dbReference type="InterPro" id="IPR001128">
    <property type="entry name" value="Cyt_P450"/>
</dbReference>
<sequence length="570" mass="63678">MSSMLSSPMACGALGVIFVLLYALYRAALPKPIPGIPYHKASASRILGDGPTMLSHKSKHATTFDWITAQVEVLNSPVIQIFLKPFSWPIVVITDPREAQDVVLRRAKDFDRSVFFADAFGGTLPDHHIIQPTNERFRHQLAQVAAPSLHRHILNLMELWRVKNTAAKGHAFGAAEDINHMALDSIWDVAFGSQLSSLQTEIDLLTAIPKFDVPAAQDHPIVFPKPKYNSAVLSMKVITETLDKTVTSPMPRQTHWLIQLTPSYRRARAHKERLIRERLEDAKSRLLNRGDQDTGEFTGITSAIDHMVRREAQAAAKENRAPEYDSAMAKDEMFGFLIAGHDTTATTLMWAVKNLTESPRVQEKLRSILLQTFGEDNGVISAEQIITAHIPYLDAVVEEVARCAGTSATIVRTAVHDTTLLGYRIPKGVDVFMMNHGPGYMAPNTVNDSIPENIRADTSQASKDRAIPLWDPTDVMAFKPERWIKTDEKGVERFDVHSGPMMQFGGGLRGCFGKKLAYLEIKIFVTLLVWTYHLEQLPAKLKGFEAFDCLTHKPKQCNMTLREVGKPQSK</sequence>
<evidence type="ECO:0000256" key="2">
    <source>
        <dbReference type="ARBA" id="ARBA00010617"/>
    </source>
</evidence>